<evidence type="ECO:0000256" key="2">
    <source>
        <dbReference type="ARBA" id="ARBA00022829"/>
    </source>
</evidence>
<evidence type="ECO:0000256" key="1">
    <source>
        <dbReference type="ARBA" id="ARBA00006295"/>
    </source>
</evidence>
<dbReference type="FunFam" id="3.90.1530.30:FF:000001">
    <property type="entry name" value="Chromosome partitioning protein ParB"/>
    <property type="match status" value="1"/>
</dbReference>
<dbReference type="SMART" id="SM00470">
    <property type="entry name" value="ParB"/>
    <property type="match status" value="1"/>
</dbReference>
<evidence type="ECO:0000313" key="5">
    <source>
        <dbReference type="EMBL" id="KKS46773.1"/>
    </source>
</evidence>
<dbReference type="NCBIfam" id="TIGR00180">
    <property type="entry name" value="parB_part"/>
    <property type="match status" value="1"/>
</dbReference>
<organism evidence="5 6">
    <name type="scientific">Candidatus Gottesmanbacteria bacterium GW2011_GWA2_42_18</name>
    <dbReference type="NCBI Taxonomy" id="1618442"/>
    <lineage>
        <taxon>Bacteria</taxon>
        <taxon>Candidatus Gottesmaniibacteriota</taxon>
    </lineage>
</organism>
<dbReference type="SUPFAM" id="SSF109709">
    <property type="entry name" value="KorB DNA-binding domain-like"/>
    <property type="match status" value="1"/>
</dbReference>
<dbReference type="InterPro" id="IPR050336">
    <property type="entry name" value="Chromosome_partition/occlusion"/>
</dbReference>
<dbReference type="Gene3D" id="3.90.1530.30">
    <property type="match status" value="1"/>
</dbReference>
<dbReference type="PANTHER" id="PTHR33375:SF1">
    <property type="entry name" value="CHROMOSOME-PARTITIONING PROTEIN PARB-RELATED"/>
    <property type="match status" value="1"/>
</dbReference>
<name>A0A0G1CAW5_9BACT</name>
<comment type="similarity">
    <text evidence="1">Belongs to the ParB family.</text>
</comment>
<dbReference type="InterPro" id="IPR003115">
    <property type="entry name" value="ParB_N"/>
</dbReference>
<feature type="domain" description="ParB-like N-terminal" evidence="4">
    <location>
        <begin position="12"/>
        <end position="101"/>
    </location>
</feature>
<dbReference type="FunFam" id="1.10.10.2830:FF:000001">
    <property type="entry name" value="Chromosome partitioning protein ParB"/>
    <property type="match status" value="1"/>
</dbReference>
<dbReference type="Pfam" id="PF02195">
    <property type="entry name" value="ParB_N"/>
    <property type="match status" value="1"/>
</dbReference>
<dbReference type="CDD" id="cd16393">
    <property type="entry name" value="SPO0J_N"/>
    <property type="match status" value="1"/>
</dbReference>
<dbReference type="InterPro" id="IPR041468">
    <property type="entry name" value="HTH_ParB/Spo0J"/>
</dbReference>
<dbReference type="AlphaFoldDB" id="A0A0G1CAW5"/>
<dbReference type="Pfam" id="PF17762">
    <property type="entry name" value="HTH_ParB"/>
    <property type="match status" value="1"/>
</dbReference>
<gene>
    <name evidence="5" type="ORF">UV09_C0013G0006</name>
</gene>
<dbReference type="GO" id="GO:0003677">
    <property type="term" value="F:DNA binding"/>
    <property type="evidence" value="ECO:0007669"/>
    <property type="project" value="UniProtKB-KW"/>
</dbReference>
<dbReference type="Proteomes" id="UP000034320">
    <property type="component" value="Unassembled WGS sequence"/>
</dbReference>
<dbReference type="InterPro" id="IPR004437">
    <property type="entry name" value="ParB/RepB/Spo0J"/>
</dbReference>
<accession>A0A0G1CAW5</accession>
<dbReference type="InterPro" id="IPR036086">
    <property type="entry name" value="ParB/Sulfiredoxin_sf"/>
</dbReference>
<keyword evidence="3" id="KW-0238">DNA-binding</keyword>
<dbReference type="SUPFAM" id="SSF110849">
    <property type="entry name" value="ParB/Sulfiredoxin"/>
    <property type="match status" value="1"/>
</dbReference>
<dbReference type="GO" id="GO:0007059">
    <property type="term" value="P:chromosome segregation"/>
    <property type="evidence" value="ECO:0007669"/>
    <property type="project" value="UniProtKB-KW"/>
</dbReference>
<keyword evidence="2" id="KW-0159">Chromosome partition</keyword>
<sequence>MDNLQPHYKELINLDINLLQPNPLQVRNLIKSESLVDLVESIKEHGVLEPLVVAKTPAGYQIIAGERRWRASRIVGLKTVPVVVKETDARGMLELALVENVQREDLNPIERAQGFQRLIDEYAIPVTEIARRIGKSPAYVSNTLRLLALPDAIKDGLISQDVTEGHARAIAGLTDTRLMVDAYKQILTDGSSVRRTEDMVRKMKEARDMPVRKGAERIQSVELEKLASDLSTKLSLPVKIYQSTISAKIQITLKGIPEKTTDEIRKLYEQLLKLYS</sequence>
<reference evidence="5 6" key="1">
    <citation type="journal article" date="2015" name="Nature">
        <title>rRNA introns, odd ribosomes, and small enigmatic genomes across a large radiation of phyla.</title>
        <authorList>
            <person name="Brown C.T."/>
            <person name="Hug L.A."/>
            <person name="Thomas B.C."/>
            <person name="Sharon I."/>
            <person name="Castelle C.J."/>
            <person name="Singh A."/>
            <person name="Wilkins M.J."/>
            <person name="Williams K.H."/>
            <person name="Banfield J.F."/>
        </authorList>
    </citation>
    <scope>NUCLEOTIDE SEQUENCE [LARGE SCALE GENOMIC DNA]</scope>
</reference>
<proteinExistence type="inferred from homology"/>
<comment type="caution">
    <text evidence="5">The sequence shown here is derived from an EMBL/GenBank/DDBJ whole genome shotgun (WGS) entry which is preliminary data.</text>
</comment>
<dbReference type="Gene3D" id="1.10.10.2830">
    <property type="match status" value="1"/>
</dbReference>
<dbReference type="EMBL" id="LCDD01000013">
    <property type="protein sequence ID" value="KKS46773.1"/>
    <property type="molecule type" value="Genomic_DNA"/>
</dbReference>
<dbReference type="GO" id="GO:0005694">
    <property type="term" value="C:chromosome"/>
    <property type="evidence" value="ECO:0007669"/>
    <property type="project" value="TreeGrafter"/>
</dbReference>
<dbReference type="PANTHER" id="PTHR33375">
    <property type="entry name" value="CHROMOSOME-PARTITIONING PROTEIN PARB-RELATED"/>
    <property type="match status" value="1"/>
</dbReference>
<evidence type="ECO:0000313" key="6">
    <source>
        <dbReference type="Proteomes" id="UP000034320"/>
    </source>
</evidence>
<protein>
    <submittedName>
        <fullName evidence="5">ParB-like protein partition protein</fullName>
    </submittedName>
</protein>
<evidence type="ECO:0000259" key="4">
    <source>
        <dbReference type="SMART" id="SM00470"/>
    </source>
</evidence>
<evidence type="ECO:0000256" key="3">
    <source>
        <dbReference type="ARBA" id="ARBA00023125"/>
    </source>
</evidence>